<evidence type="ECO:0000256" key="12">
    <source>
        <dbReference type="ARBA" id="ARBA00023288"/>
    </source>
</evidence>
<keyword evidence="19" id="KW-1185">Reference proteome</keyword>
<comment type="similarity">
    <text evidence="2 15">Belongs to the alkaline phosphatase family.</text>
</comment>
<keyword evidence="8 14" id="KW-0862">Zinc</keyword>
<dbReference type="EMBL" id="CP012526">
    <property type="protein sequence ID" value="ALC48021.1"/>
    <property type="molecule type" value="Genomic_DNA"/>
</dbReference>
<feature type="binding site" evidence="14">
    <location>
        <position position="101"/>
    </location>
    <ligand>
        <name>Zn(2+)</name>
        <dbReference type="ChEBI" id="CHEBI:29105"/>
        <label>2</label>
    </ligand>
</feature>
<comment type="catalytic activity">
    <reaction evidence="16">
        <text>a phosphate monoester + H2O = an alcohol + phosphate</text>
        <dbReference type="Rhea" id="RHEA:15017"/>
        <dbReference type="ChEBI" id="CHEBI:15377"/>
        <dbReference type="ChEBI" id="CHEBI:30879"/>
        <dbReference type="ChEBI" id="CHEBI:43474"/>
        <dbReference type="ChEBI" id="CHEBI:67140"/>
        <dbReference type="EC" id="3.1.3.1"/>
    </reaction>
</comment>
<evidence type="ECO:0000256" key="4">
    <source>
        <dbReference type="ARBA" id="ARBA00022475"/>
    </source>
</evidence>
<dbReference type="OMA" id="EDAEFWH"/>
<keyword evidence="10" id="KW-0472">Membrane</keyword>
<keyword evidence="7 16" id="KW-0378">Hydrolase</keyword>
<evidence type="ECO:0000256" key="1">
    <source>
        <dbReference type="ARBA" id="ARBA00004609"/>
    </source>
</evidence>
<evidence type="ECO:0000256" key="2">
    <source>
        <dbReference type="ARBA" id="ARBA00005984"/>
    </source>
</evidence>
<dbReference type="SUPFAM" id="SSF53649">
    <property type="entry name" value="Alkaline phosphatase-like"/>
    <property type="match status" value="1"/>
</dbReference>
<dbReference type="InterPro" id="IPR017850">
    <property type="entry name" value="Alkaline_phosphatase_core_sf"/>
</dbReference>
<evidence type="ECO:0000256" key="17">
    <source>
        <dbReference type="SAM" id="SignalP"/>
    </source>
</evidence>
<proteinExistence type="inferred from homology"/>
<reference evidence="18 19" key="1">
    <citation type="submission" date="2015-08" db="EMBL/GenBank/DDBJ databases">
        <title>Ancestral chromatin configuration constrains chromatin evolution on differentiating sex chromosomes in Drosophila.</title>
        <authorList>
            <person name="Zhou Q."/>
            <person name="Bachtrog D."/>
        </authorList>
    </citation>
    <scope>NUCLEOTIDE SEQUENCE [LARGE SCALE GENOMIC DNA]</scope>
    <source>
        <tissue evidence="18">Whole larvae</tissue>
    </source>
</reference>
<dbReference type="SMART" id="SM00098">
    <property type="entry name" value="alkPPc"/>
    <property type="match status" value="1"/>
</dbReference>
<feature type="active site" description="Phosphoserine intermediate" evidence="13">
    <location>
        <position position="152"/>
    </location>
</feature>
<dbReference type="STRING" id="30019.A0A0M4EL19"/>
<dbReference type="Gene3D" id="3.40.720.10">
    <property type="entry name" value="Alkaline Phosphatase, subunit A"/>
    <property type="match status" value="1"/>
</dbReference>
<dbReference type="Pfam" id="PF00245">
    <property type="entry name" value="Alk_phosphatase"/>
    <property type="match status" value="1"/>
</dbReference>
<feature type="binding site" evidence="14">
    <location>
        <position position="423"/>
    </location>
    <ligand>
        <name>Zn(2+)</name>
        <dbReference type="ChEBI" id="CHEBI:29105"/>
        <label>2</label>
    </ligand>
</feature>
<feature type="chain" id="PRO_5005793344" description="Alkaline phosphatase" evidence="17">
    <location>
        <begin position="20"/>
        <end position="602"/>
    </location>
</feature>
<evidence type="ECO:0000313" key="18">
    <source>
        <dbReference type="EMBL" id="ALC48021.1"/>
    </source>
</evidence>
<dbReference type="PRINTS" id="PR00113">
    <property type="entry name" value="ALKPHPHTASE"/>
</dbReference>
<evidence type="ECO:0000256" key="5">
    <source>
        <dbReference type="ARBA" id="ARBA00022622"/>
    </source>
</evidence>
<evidence type="ECO:0000256" key="6">
    <source>
        <dbReference type="ARBA" id="ARBA00022723"/>
    </source>
</evidence>
<evidence type="ECO:0000256" key="7">
    <source>
        <dbReference type="ARBA" id="ARBA00022801"/>
    </source>
</evidence>
<comment type="subcellular location">
    <subcellularLocation>
        <location evidence="1">Cell membrane</location>
        <topology evidence="1">Lipid-anchor</topology>
        <topology evidence="1">GPI-anchor</topology>
    </subcellularLocation>
</comment>
<dbReference type="AlphaFoldDB" id="A0A0M4EL19"/>
<dbReference type="EC" id="3.1.3.1" evidence="3 16"/>
<dbReference type="PANTHER" id="PTHR11596:SF83">
    <property type="entry name" value="ALKALINE PHOSPHATASE 4"/>
    <property type="match status" value="1"/>
</dbReference>
<evidence type="ECO:0000256" key="13">
    <source>
        <dbReference type="PIRSR" id="PIRSR601952-1"/>
    </source>
</evidence>
<dbReference type="Proteomes" id="UP000494163">
    <property type="component" value="Chromosome 3R"/>
</dbReference>
<feature type="binding site" evidence="14">
    <location>
        <position position="377"/>
    </location>
    <ligand>
        <name>Mg(2+)</name>
        <dbReference type="ChEBI" id="CHEBI:18420"/>
    </ligand>
</feature>
<protein>
    <recommendedName>
        <fullName evidence="3 16">Alkaline phosphatase</fullName>
        <ecNumber evidence="3 16">3.1.3.1</ecNumber>
    </recommendedName>
</protein>
<keyword evidence="5" id="KW-0336">GPI-anchor</keyword>
<accession>A0A0M4EL19</accession>
<dbReference type="GO" id="GO:0046872">
    <property type="term" value="F:metal ion binding"/>
    <property type="evidence" value="ECO:0007669"/>
    <property type="project" value="UniProtKB-KW"/>
</dbReference>
<keyword evidence="6 14" id="KW-0479">Metal-binding</keyword>
<evidence type="ECO:0000256" key="11">
    <source>
        <dbReference type="ARBA" id="ARBA00023180"/>
    </source>
</evidence>
<feature type="binding site" evidence="14">
    <location>
        <position position="210"/>
    </location>
    <ligand>
        <name>Mg(2+)</name>
        <dbReference type="ChEBI" id="CHEBI:18420"/>
    </ligand>
</feature>
<dbReference type="PROSITE" id="PS00123">
    <property type="entry name" value="ALKALINE_PHOSPHATASE"/>
    <property type="match status" value="1"/>
</dbReference>
<feature type="binding site" evidence="14">
    <location>
        <position position="512"/>
    </location>
    <ligand>
        <name>Zn(2+)</name>
        <dbReference type="ChEBI" id="CHEBI:29105"/>
        <label>2</label>
    </ligand>
</feature>
<dbReference type="OrthoDB" id="5818554at2759"/>
<feature type="binding site" evidence="14">
    <location>
        <position position="424"/>
    </location>
    <ligand>
        <name>Zn(2+)</name>
        <dbReference type="ChEBI" id="CHEBI:29105"/>
        <label>2</label>
    </ligand>
</feature>
<dbReference type="GO" id="GO:0005886">
    <property type="term" value="C:plasma membrane"/>
    <property type="evidence" value="ECO:0007669"/>
    <property type="project" value="UniProtKB-SubCell"/>
</dbReference>
<dbReference type="InterPro" id="IPR018299">
    <property type="entry name" value="Alkaline_phosphatase_AS"/>
</dbReference>
<feature type="binding site" evidence="14">
    <location>
        <position position="101"/>
    </location>
    <ligand>
        <name>Mg(2+)</name>
        <dbReference type="ChEBI" id="CHEBI:18420"/>
    </ligand>
</feature>
<evidence type="ECO:0000256" key="3">
    <source>
        <dbReference type="ARBA" id="ARBA00012647"/>
    </source>
</evidence>
<dbReference type="SMR" id="A0A0M4EL19"/>
<feature type="binding site" evidence="14">
    <location>
        <position position="382"/>
    </location>
    <ligand>
        <name>Zn(2+)</name>
        <dbReference type="ChEBI" id="CHEBI:29105"/>
        <label>2</label>
    </ligand>
</feature>
<evidence type="ECO:0000256" key="15">
    <source>
        <dbReference type="RuleBase" id="RU003946"/>
    </source>
</evidence>
<dbReference type="InterPro" id="IPR001952">
    <property type="entry name" value="Alkaline_phosphatase"/>
</dbReference>
<dbReference type="CDD" id="cd16012">
    <property type="entry name" value="ALP"/>
    <property type="match status" value="1"/>
</dbReference>
<dbReference type="GO" id="GO:0004035">
    <property type="term" value="F:alkaline phosphatase activity"/>
    <property type="evidence" value="ECO:0007669"/>
    <property type="project" value="UniProtKB-EC"/>
</dbReference>
<feature type="binding site" evidence="14">
    <location>
        <position position="212"/>
    </location>
    <ligand>
        <name>Mg(2+)</name>
        <dbReference type="ChEBI" id="CHEBI:18420"/>
    </ligand>
</feature>
<organism evidence="18 19">
    <name type="scientific">Drosophila busckii</name>
    <name type="common">Fruit fly</name>
    <dbReference type="NCBI Taxonomy" id="30019"/>
    <lineage>
        <taxon>Eukaryota</taxon>
        <taxon>Metazoa</taxon>
        <taxon>Ecdysozoa</taxon>
        <taxon>Arthropoda</taxon>
        <taxon>Hexapoda</taxon>
        <taxon>Insecta</taxon>
        <taxon>Pterygota</taxon>
        <taxon>Neoptera</taxon>
        <taxon>Endopterygota</taxon>
        <taxon>Diptera</taxon>
        <taxon>Brachycera</taxon>
        <taxon>Muscomorpha</taxon>
        <taxon>Ephydroidea</taxon>
        <taxon>Drosophilidae</taxon>
        <taxon>Drosophila</taxon>
    </lineage>
</organism>
<sequence>MMQSVCLIVWAGLVASCWAATVPPPPLIQTLSNGADIGPEFKLEPNSNNNNNNNNTSTVEDAQFWRRIGLQQLEKIIRKAQRAKEHSYRYKAKNIIIFIGDGMGLSTISAGRIYKGQYLKRGHGEEETLSFDHFDYTGLAKTYNVDKQVPDSAGTATAIFTGVKSDYGAIGMDTTRSKLNASQGRLESVMDWAQSAGKRTGVVTTTRITHATPAATYARVYNRDWECDTEVPNESVGIHKDIARQLVEQAPGNKLNVVLGGGLSPMGALNSNEKRTVNFEGGTELICQRGDQRNLANEWLEQHTNDSKPAALVKTREELLQVNVKEVDHLMGLFRNNHITYAIAREQGEPSLEDMTRAAIGVLERGTQSAGYVLLVEAGRIDQGHHQNYARAALHELYELDLAVQAALNVTNAEETLIMVTADHSHSVTFNGYPKRGADILGAANLHRPTDPMVYETITYANGPGYFDHLANESKRENSSNFWAPFKLYTKEEIESPTYRHMATLPLKDETHGGEDVIVFANGPGASLVRGAFEQNYLAYVMSYAGCMGPAKNVDDSCQKQISHGSVHSAASLTTATTSLLFLTTWLLSSSFSLKACVRLHI</sequence>
<comment type="cofactor">
    <cofactor evidence="14">
        <name>Zn(2+)</name>
        <dbReference type="ChEBI" id="CHEBI:29105"/>
    </cofactor>
    <text evidence="14">Binds 2 Zn(2+) ions.</text>
</comment>
<evidence type="ECO:0000256" key="8">
    <source>
        <dbReference type="ARBA" id="ARBA00022833"/>
    </source>
</evidence>
<comment type="cofactor">
    <cofactor evidence="14">
        <name>Mg(2+)</name>
        <dbReference type="ChEBI" id="CHEBI:18420"/>
    </cofactor>
    <text evidence="14">Binds 1 Mg(2+) ion.</text>
</comment>
<evidence type="ECO:0000256" key="10">
    <source>
        <dbReference type="ARBA" id="ARBA00023136"/>
    </source>
</evidence>
<feature type="signal peptide" evidence="17">
    <location>
        <begin position="1"/>
        <end position="19"/>
    </location>
</feature>
<dbReference type="GO" id="GO:0098552">
    <property type="term" value="C:side of membrane"/>
    <property type="evidence" value="ECO:0007669"/>
    <property type="project" value="UniProtKB-KW"/>
</dbReference>
<keyword evidence="4" id="KW-1003">Cell membrane</keyword>
<keyword evidence="11" id="KW-0325">Glycoprotein</keyword>
<keyword evidence="12" id="KW-0449">Lipoprotein</keyword>
<gene>
    <name evidence="18" type="ORF">Dbus_chr3Rg2771</name>
</gene>
<dbReference type="FunFam" id="3.40.720.10:FF:000008">
    <property type="entry name" value="Alkaline phosphatase"/>
    <property type="match status" value="1"/>
</dbReference>
<keyword evidence="17" id="KW-0732">Signal</keyword>
<evidence type="ECO:0000256" key="14">
    <source>
        <dbReference type="PIRSR" id="PIRSR601952-2"/>
    </source>
</evidence>
<dbReference type="PANTHER" id="PTHR11596">
    <property type="entry name" value="ALKALINE PHOSPHATASE"/>
    <property type="match status" value="1"/>
</dbReference>
<keyword evidence="9 14" id="KW-0460">Magnesium</keyword>
<evidence type="ECO:0000313" key="19">
    <source>
        <dbReference type="Proteomes" id="UP000494163"/>
    </source>
</evidence>
<feature type="binding site" evidence="14">
    <location>
        <position position="386"/>
    </location>
    <ligand>
        <name>Zn(2+)</name>
        <dbReference type="ChEBI" id="CHEBI:29105"/>
        <label>2</label>
    </ligand>
</feature>
<name>A0A0M4EL19_DROBS</name>
<evidence type="ECO:0000256" key="16">
    <source>
        <dbReference type="RuleBase" id="RU003947"/>
    </source>
</evidence>
<evidence type="ECO:0000256" key="9">
    <source>
        <dbReference type="ARBA" id="ARBA00022842"/>
    </source>
</evidence>